<dbReference type="AlphaFoldDB" id="A0A8K2A1Q1"/>
<organism evidence="1 2">
    <name type="scientific">Petrachloros mirabilis ULC683</name>
    <dbReference type="NCBI Taxonomy" id="2781853"/>
    <lineage>
        <taxon>Bacteria</taxon>
        <taxon>Bacillati</taxon>
        <taxon>Cyanobacteriota</taxon>
        <taxon>Cyanophyceae</taxon>
        <taxon>Synechococcales</taxon>
        <taxon>Petrachlorosaceae</taxon>
        <taxon>Petrachloros</taxon>
        <taxon>Petrachloros mirabilis</taxon>
    </lineage>
</organism>
<comment type="caution">
    <text evidence="1">The sequence shown here is derived from an EMBL/GenBank/DDBJ whole genome shotgun (WGS) entry which is preliminary data.</text>
</comment>
<evidence type="ECO:0000313" key="2">
    <source>
        <dbReference type="Proteomes" id="UP000607397"/>
    </source>
</evidence>
<dbReference type="EMBL" id="WVIC01000039">
    <property type="protein sequence ID" value="NCJ08078.1"/>
    <property type="molecule type" value="Genomic_DNA"/>
</dbReference>
<name>A0A8K2A1Q1_9CYAN</name>
<dbReference type="RefSeq" id="WP_161826554.1">
    <property type="nucleotide sequence ID" value="NZ_WVIC01000039.1"/>
</dbReference>
<proteinExistence type="predicted"/>
<evidence type="ECO:0000313" key="1">
    <source>
        <dbReference type="EMBL" id="NCJ08078.1"/>
    </source>
</evidence>
<protein>
    <submittedName>
        <fullName evidence="1">Uncharacterized protein</fullName>
    </submittedName>
</protein>
<gene>
    <name evidence="1" type="ORF">GS597_16505</name>
</gene>
<dbReference type="Proteomes" id="UP000607397">
    <property type="component" value="Unassembled WGS sequence"/>
</dbReference>
<sequence length="75" mass="8920">MESFLFESKVERWECPTFQGQPLNWLEPRSDGWERWRREAAGRDSPPTGGWQLLAGFRLLWCWLKGLTHQFLALL</sequence>
<accession>A0A8K2A1Q1</accession>
<keyword evidence="2" id="KW-1185">Reference proteome</keyword>
<reference evidence="1" key="1">
    <citation type="submission" date="2019-12" db="EMBL/GenBank/DDBJ databases">
        <title>High-Quality draft genome sequences of three cyanobacteria isolated from the limestone walls of the Old Cathedral of Coimbra.</title>
        <authorList>
            <person name="Tiago I."/>
            <person name="Soares F."/>
            <person name="Portugal A."/>
        </authorList>
    </citation>
    <scope>NUCLEOTIDE SEQUENCE [LARGE SCALE GENOMIC DNA]</scope>
    <source>
        <strain evidence="1">C</strain>
    </source>
</reference>